<dbReference type="EMBL" id="QRBI01000116">
    <property type="protein sequence ID" value="RMC09102.1"/>
    <property type="molecule type" value="Genomic_DNA"/>
</dbReference>
<evidence type="ECO:0000313" key="3">
    <source>
        <dbReference type="Proteomes" id="UP000269221"/>
    </source>
</evidence>
<organism evidence="2 3">
    <name type="scientific">Hirundo rustica rustica</name>
    <dbReference type="NCBI Taxonomy" id="333673"/>
    <lineage>
        <taxon>Eukaryota</taxon>
        <taxon>Metazoa</taxon>
        <taxon>Chordata</taxon>
        <taxon>Craniata</taxon>
        <taxon>Vertebrata</taxon>
        <taxon>Euteleostomi</taxon>
        <taxon>Archelosauria</taxon>
        <taxon>Archosauria</taxon>
        <taxon>Dinosauria</taxon>
        <taxon>Saurischia</taxon>
        <taxon>Theropoda</taxon>
        <taxon>Coelurosauria</taxon>
        <taxon>Aves</taxon>
        <taxon>Neognathae</taxon>
        <taxon>Neoaves</taxon>
        <taxon>Telluraves</taxon>
        <taxon>Australaves</taxon>
        <taxon>Passeriformes</taxon>
        <taxon>Sylvioidea</taxon>
        <taxon>Hirundinidae</taxon>
        <taxon>Hirundo</taxon>
    </lineage>
</organism>
<accession>A0A3M0K7N0</accession>
<gene>
    <name evidence="2" type="ORF">DUI87_14108</name>
</gene>
<feature type="region of interest" description="Disordered" evidence="1">
    <location>
        <begin position="85"/>
        <end position="108"/>
    </location>
</feature>
<name>A0A3M0K7N0_HIRRU</name>
<dbReference type="Proteomes" id="UP000269221">
    <property type="component" value="Unassembled WGS sequence"/>
</dbReference>
<evidence type="ECO:0000313" key="2">
    <source>
        <dbReference type="EMBL" id="RMC09102.1"/>
    </source>
</evidence>
<proteinExistence type="predicted"/>
<comment type="caution">
    <text evidence="2">The sequence shown here is derived from an EMBL/GenBank/DDBJ whole genome shotgun (WGS) entry which is preliminary data.</text>
</comment>
<keyword evidence="3" id="KW-1185">Reference proteome</keyword>
<reference evidence="2 3" key="1">
    <citation type="submission" date="2018-07" db="EMBL/GenBank/DDBJ databases">
        <title>A high quality draft genome assembly of the barn swallow (H. rustica rustica).</title>
        <authorList>
            <person name="Formenti G."/>
            <person name="Chiara M."/>
            <person name="Poveda L."/>
            <person name="Francoijs K.-J."/>
            <person name="Bonisoli-Alquati A."/>
            <person name="Canova L."/>
            <person name="Gianfranceschi L."/>
            <person name="Horner D.S."/>
            <person name="Saino N."/>
        </authorList>
    </citation>
    <scope>NUCLEOTIDE SEQUENCE [LARGE SCALE GENOMIC DNA]</scope>
    <source>
        <strain evidence="2">Chelidonia</strain>
        <tissue evidence="2">Blood</tissue>
    </source>
</reference>
<dbReference type="AlphaFoldDB" id="A0A3M0K7N0"/>
<evidence type="ECO:0000256" key="1">
    <source>
        <dbReference type="SAM" id="MobiDB-lite"/>
    </source>
</evidence>
<protein>
    <submittedName>
        <fullName evidence="2">Uncharacterized protein</fullName>
    </submittedName>
</protein>
<sequence>MSVLALLRSSMNLGSGRLFWNALDISLVAGVRLPLCVLANQTQKSFGPEGRSILQKQQQCGVVRNFPWVLKLKAWLTPKDSAAQPACAQLPSDPSPPSTTSSGKVFHSEQEQQGFVSGCPGWLGAIVFAA</sequence>